<feature type="compositionally biased region" description="Polar residues" evidence="1">
    <location>
        <begin position="587"/>
        <end position="599"/>
    </location>
</feature>
<dbReference type="Gene3D" id="1.10.555.10">
    <property type="entry name" value="Rho GTPase activation protein"/>
    <property type="match status" value="1"/>
</dbReference>
<dbReference type="InterPro" id="IPR008936">
    <property type="entry name" value="Rho_GTPase_activation_prot"/>
</dbReference>
<feature type="compositionally biased region" description="Polar residues" evidence="1">
    <location>
        <begin position="845"/>
        <end position="859"/>
    </location>
</feature>
<feature type="region of interest" description="Disordered" evidence="1">
    <location>
        <begin position="1240"/>
        <end position="1360"/>
    </location>
</feature>
<feature type="region of interest" description="Disordered" evidence="1">
    <location>
        <begin position="904"/>
        <end position="933"/>
    </location>
</feature>
<dbReference type="OrthoDB" id="3362494at2759"/>
<evidence type="ECO:0000259" key="2">
    <source>
        <dbReference type="Pfam" id="PF08101"/>
    </source>
</evidence>
<feature type="region of interest" description="Disordered" evidence="1">
    <location>
        <begin position="561"/>
        <end position="599"/>
    </location>
</feature>
<feature type="compositionally biased region" description="Acidic residues" evidence="1">
    <location>
        <begin position="1240"/>
        <end position="1255"/>
    </location>
</feature>
<feature type="compositionally biased region" description="Low complexity" evidence="1">
    <location>
        <begin position="1069"/>
        <end position="1084"/>
    </location>
</feature>
<accession>A0A0C9WFN7</accession>
<evidence type="ECO:0000256" key="1">
    <source>
        <dbReference type="SAM" id="MobiDB-lite"/>
    </source>
</evidence>
<sequence>MPSFLNKVFGRKKQDDKDAPRSPNEASDNALLEGKYEAISPVLSPSAIAFADGQGSKDKEREVGFSLFRPKSRVGSPKSSQKRADAVPQLSLHLPGPKQNSDSRALGVVFEADPESQTVLDDAVIGAKRLNPLETLILVRACAQAITERGLETLGIMHPHWFSASPDIQRKLISLFIHSLAPKSRITTLSPTPTSPTSAFENELSYTRSPHDVAAVLRWGLRHLKLENGHFGKDVTAAEWAWYKSFFDAERDASYPPKGFTDLLPPQLPTAHIELLTATLDVISGLAAHAEANSISGSKLSKFLGLWLLTAIRSEDTDDWTTFYARWERAGRILEHLFLSRLREESLDQRLPTRLQELVKYYPYNKGSPATEEDLLPPPRFTTRKYDALFVRVESVLLETAEQPKQHPVRLILEAFQLQTGAQSGDEHWELWNGLKTAATEASSEASPSSSSGPQLTHVFVDETIQLLSMIPADSSDPSSPTLLASPIANVVSRRRSPSFSRILERKGSKTNGDNGSAAVSPTTLSSAIITDWAQFSTSGFGDVPVAQPLAATLFDQEDVEVTQPPVSRKSSRKRGTSRTRRRSPDNGPSATPATSQLSVADSPIIETKLASVHLIQIDEAFIDFWSDAIVDPLSASWPTFVICGLKPIPGAEKPVQWLVVEQAYSRQRSQPSPRPASPDGPRGRTSPRPSFRSDISGFRIGSTLAATRKRFSIFGKSTNESAPKKSAGRSPKVGELGEILAEEEEKPEEKPKSNHASPVTNGGSRVETVAGTSAAAAILATGAVVAATATETQTEAHAVPIPEEVMTGPVPEPQPTASAGLISASTSAPAAVSKEATVPVSDQPAGSQTDASKGQTQYLAEEVPSVESVAQPGNESIEAPLAPALVPVSEEKVPSELIIDEVEAQPGNGTVSSFTDAVPEPQETAGDEDALPPAPEAVVLAGETPGPQVALNTSEPAALAHITEETQAVQPEVVASADEPAAAPLVVADEVAPEAAPADAPVTEEAAEADLPEVPIVDASPELPVTPVEQVPLVQEPVVEQASESVPVIEEPAAPTAPTDNAGEEAPTEPAVEEAQAAVASVDVVEEPVAEPVEESTPSPVVEEAQAPPPADTDVVEVQAEEPVHESAVEAVEESTPEHAVEEAQPVVPVSVDVVEEPATVEEPVAEPVQESLPAPADEESPAPATLGVDAEEEVTNSVQPEEPVSQPAEGSSFTEPIVSEEDVPVGAAPVEPVELVEEPTVEEALAEPVEEPVEESKEPSVPSDAPIADVDQPGVEDTVDEAGGAATVAEPVEEGSEEVAAPQDAPVEELAREPEVDVSTEPAEEVKPEEIQGTPTDGESDSAIDENGDVETTETTSQ</sequence>
<dbReference type="EMBL" id="KN839847">
    <property type="protein sequence ID" value="KIJ64337.1"/>
    <property type="molecule type" value="Genomic_DNA"/>
</dbReference>
<organism evidence="3 4">
    <name type="scientific">Hydnomerulius pinastri MD-312</name>
    <dbReference type="NCBI Taxonomy" id="994086"/>
    <lineage>
        <taxon>Eukaryota</taxon>
        <taxon>Fungi</taxon>
        <taxon>Dikarya</taxon>
        <taxon>Basidiomycota</taxon>
        <taxon>Agaricomycotina</taxon>
        <taxon>Agaricomycetes</taxon>
        <taxon>Agaricomycetidae</taxon>
        <taxon>Boletales</taxon>
        <taxon>Boletales incertae sedis</taxon>
        <taxon>Leucogyrophana</taxon>
    </lineage>
</organism>
<feature type="domain" description="Meiotically up-regulated protein Msb1/Mug8" evidence="2">
    <location>
        <begin position="138"/>
        <end position="629"/>
    </location>
</feature>
<dbReference type="HOGENOM" id="CLU_002740_1_0_1"/>
<gene>
    <name evidence="3" type="ORF">HYDPIDRAFT_112331</name>
</gene>
<feature type="region of interest" description="Disordered" evidence="1">
    <location>
        <begin position="1040"/>
        <end position="1226"/>
    </location>
</feature>
<feature type="compositionally biased region" description="Polar residues" evidence="1">
    <location>
        <begin position="755"/>
        <end position="764"/>
    </location>
</feature>
<protein>
    <recommendedName>
        <fullName evidence="2">Meiotically up-regulated protein Msb1/Mug8 domain-containing protein</fullName>
    </recommendedName>
</protein>
<reference evidence="3 4" key="1">
    <citation type="submission" date="2014-04" db="EMBL/GenBank/DDBJ databases">
        <title>Evolutionary Origins and Diversification of the Mycorrhizal Mutualists.</title>
        <authorList>
            <consortium name="DOE Joint Genome Institute"/>
            <consortium name="Mycorrhizal Genomics Consortium"/>
            <person name="Kohler A."/>
            <person name="Kuo A."/>
            <person name="Nagy L.G."/>
            <person name="Floudas D."/>
            <person name="Copeland A."/>
            <person name="Barry K.W."/>
            <person name="Cichocki N."/>
            <person name="Veneault-Fourrey C."/>
            <person name="LaButti K."/>
            <person name="Lindquist E.A."/>
            <person name="Lipzen A."/>
            <person name="Lundell T."/>
            <person name="Morin E."/>
            <person name="Murat C."/>
            <person name="Riley R."/>
            <person name="Ohm R."/>
            <person name="Sun H."/>
            <person name="Tunlid A."/>
            <person name="Henrissat B."/>
            <person name="Grigoriev I.V."/>
            <person name="Hibbett D.S."/>
            <person name="Martin F."/>
        </authorList>
    </citation>
    <scope>NUCLEOTIDE SEQUENCE [LARGE SCALE GENOMIC DNA]</scope>
    <source>
        <strain evidence="3 4">MD-312</strain>
    </source>
</reference>
<feature type="region of interest" description="Disordered" evidence="1">
    <location>
        <begin position="990"/>
        <end position="1024"/>
    </location>
</feature>
<dbReference type="Proteomes" id="UP000053820">
    <property type="component" value="Unassembled WGS sequence"/>
</dbReference>
<dbReference type="PANTHER" id="PTHR28093:SF1">
    <property type="entry name" value="MORPHOGENESIS-RELATED PROTEIN MSB1"/>
    <property type="match status" value="1"/>
</dbReference>
<feature type="compositionally biased region" description="Acidic residues" evidence="1">
    <location>
        <begin position="1340"/>
        <end position="1354"/>
    </location>
</feature>
<feature type="region of interest" description="Disordered" evidence="1">
    <location>
        <begin position="497"/>
        <end position="521"/>
    </location>
</feature>
<proteinExistence type="predicted"/>
<feature type="region of interest" description="Disordered" evidence="1">
    <location>
        <begin position="52"/>
        <end position="100"/>
    </location>
</feature>
<dbReference type="PANTHER" id="PTHR28093">
    <property type="entry name" value="MORPHOGENESIS-RELATED PROTEIN MSB1"/>
    <property type="match status" value="1"/>
</dbReference>
<feature type="region of interest" description="Disordered" evidence="1">
    <location>
        <begin position="665"/>
        <end position="696"/>
    </location>
</feature>
<dbReference type="InterPro" id="IPR012965">
    <property type="entry name" value="Msb1/Mug8_dom"/>
</dbReference>
<feature type="compositionally biased region" description="Low complexity" evidence="1">
    <location>
        <begin position="1162"/>
        <end position="1177"/>
    </location>
</feature>
<feature type="region of interest" description="Disordered" evidence="1">
    <location>
        <begin position="1"/>
        <end position="31"/>
    </location>
</feature>
<name>A0A0C9WFN7_9AGAM</name>
<feature type="region of interest" description="Disordered" evidence="1">
    <location>
        <begin position="716"/>
        <end position="766"/>
    </location>
</feature>
<feature type="compositionally biased region" description="Basic residues" evidence="1">
    <location>
        <begin position="570"/>
        <end position="582"/>
    </location>
</feature>
<feature type="compositionally biased region" description="Low complexity" evidence="1">
    <location>
        <begin position="990"/>
        <end position="1005"/>
    </location>
</feature>
<feature type="compositionally biased region" description="Acidic residues" evidence="1">
    <location>
        <begin position="1085"/>
        <end position="1095"/>
    </location>
</feature>
<feature type="compositionally biased region" description="Polar residues" evidence="1">
    <location>
        <begin position="510"/>
        <end position="521"/>
    </location>
</feature>
<dbReference type="Pfam" id="PF08101">
    <property type="entry name" value="Msb1-Mug8_dom"/>
    <property type="match status" value="1"/>
</dbReference>
<evidence type="ECO:0000313" key="3">
    <source>
        <dbReference type="EMBL" id="KIJ64337.1"/>
    </source>
</evidence>
<feature type="region of interest" description="Disordered" evidence="1">
    <location>
        <begin position="796"/>
        <end position="860"/>
    </location>
</feature>
<keyword evidence="4" id="KW-1185">Reference proteome</keyword>
<dbReference type="InterPro" id="IPR037508">
    <property type="entry name" value="Msb1/Mug8"/>
</dbReference>
<feature type="compositionally biased region" description="Low complexity" evidence="1">
    <location>
        <begin position="1096"/>
        <end position="1107"/>
    </location>
</feature>
<evidence type="ECO:0000313" key="4">
    <source>
        <dbReference type="Proteomes" id="UP000053820"/>
    </source>
</evidence>